<dbReference type="RefSeq" id="WP_263339766.1">
    <property type="nucleotide sequence ID" value="NZ_JAOVQO010000022.1"/>
</dbReference>
<organism evidence="1 2">
    <name type="scientific">Albidovulum salinarum</name>
    <dbReference type="NCBI Taxonomy" id="2984153"/>
    <lineage>
        <taxon>Bacteria</taxon>
        <taxon>Pseudomonadati</taxon>
        <taxon>Pseudomonadota</taxon>
        <taxon>Alphaproteobacteria</taxon>
        <taxon>Rhodobacterales</taxon>
        <taxon>Paracoccaceae</taxon>
        <taxon>Albidovulum</taxon>
    </lineage>
</organism>
<name>A0ABT2X920_9RHOB</name>
<accession>A0ABT2X920</accession>
<protein>
    <submittedName>
        <fullName evidence="1">Uncharacterized protein</fullName>
    </submittedName>
</protein>
<proteinExistence type="predicted"/>
<comment type="caution">
    <text evidence="1">The sequence shown here is derived from an EMBL/GenBank/DDBJ whole genome shotgun (WGS) entry which is preliminary data.</text>
</comment>
<dbReference type="Proteomes" id="UP001209535">
    <property type="component" value="Unassembled WGS sequence"/>
</dbReference>
<gene>
    <name evidence="1" type="ORF">OEZ60_19245</name>
</gene>
<keyword evidence="2" id="KW-1185">Reference proteome</keyword>
<sequence length="197" mass="20579">MNYPGHNGGPTLEPGASWRRHCWSAARSALLPTLPVEIVRLRVRRAAELGLDYRTYAGFRATSGHDIVAFLFSTNALRLIREGDRMAPADAAKLAALGGVSRLLAAQPPLDPGRVREGLAGQGVAIGAAARAPGLAQTWSETRAALRTLLAEGGQPAGAVVVIGETALERDWVAAARMAGFLTAARYFGGQTAVGGI</sequence>
<evidence type="ECO:0000313" key="1">
    <source>
        <dbReference type="EMBL" id="MCU9850130.1"/>
    </source>
</evidence>
<dbReference type="EMBL" id="JAOVQO010000022">
    <property type="protein sequence ID" value="MCU9850130.1"/>
    <property type="molecule type" value="Genomic_DNA"/>
</dbReference>
<reference evidence="1 2" key="1">
    <citation type="submission" date="2022-10" db="EMBL/GenBank/DDBJ databases">
        <title>Defluviimonas sp. nov., isolated from ocean surface sediments.</title>
        <authorList>
            <person name="He W."/>
            <person name="Wang L."/>
            <person name="Zhang D.-F."/>
        </authorList>
    </citation>
    <scope>NUCLEOTIDE SEQUENCE [LARGE SCALE GENOMIC DNA]</scope>
    <source>
        <strain evidence="1 2">WL0024</strain>
    </source>
</reference>
<evidence type="ECO:0000313" key="2">
    <source>
        <dbReference type="Proteomes" id="UP001209535"/>
    </source>
</evidence>